<evidence type="ECO:0000313" key="4">
    <source>
        <dbReference type="EMBL" id="KAF3852286.1"/>
    </source>
</evidence>
<protein>
    <recommendedName>
        <fullName evidence="1">Gypsy retrotransposon integrase-like protein 1</fullName>
    </recommendedName>
</protein>
<feature type="domain" description="Integrase zinc-binding" evidence="3">
    <location>
        <begin position="369"/>
        <end position="413"/>
    </location>
</feature>
<dbReference type="Proteomes" id="UP000518266">
    <property type="component" value="Unassembled WGS sequence"/>
</dbReference>
<organism evidence="4 5">
    <name type="scientific">Dissostichus mawsoni</name>
    <name type="common">Antarctic cod</name>
    <dbReference type="NCBI Taxonomy" id="36200"/>
    <lineage>
        <taxon>Eukaryota</taxon>
        <taxon>Metazoa</taxon>
        <taxon>Chordata</taxon>
        <taxon>Craniata</taxon>
        <taxon>Vertebrata</taxon>
        <taxon>Euteleostomi</taxon>
        <taxon>Actinopterygii</taxon>
        <taxon>Neopterygii</taxon>
        <taxon>Teleostei</taxon>
        <taxon>Neoteleostei</taxon>
        <taxon>Acanthomorphata</taxon>
        <taxon>Eupercaria</taxon>
        <taxon>Perciformes</taxon>
        <taxon>Notothenioidei</taxon>
        <taxon>Nototheniidae</taxon>
        <taxon>Dissostichus</taxon>
    </lineage>
</organism>
<evidence type="ECO:0000256" key="1">
    <source>
        <dbReference type="ARBA" id="ARBA00039658"/>
    </source>
</evidence>
<dbReference type="OrthoDB" id="6761011at2759"/>
<feature type="region of interest" description="Disordered" evidence="2">
    <location>
        <begin position="534"/>
        <end position="586"/>
    </location>
</feature>
<comment type="caution">
    <text evidence="4">The sequence shown here is derived from an EMBL/GenBank/DDBJ whole genome shotgun (WGS) entry which is preliminary data.</text>
</comment>
<dbReference type="FunFam" id="1.10.340.70:FF:000001">
    <property type="entry name" value="Retrovirus-related Pol polyprotein from transposon gypsy-like Protein"/>
    <property type="match status" value="1"/>
</dbReference>
<dbReference type="EMBL" id="JAAKFY010000009">
    <property type="protein sequence ID" value="KAF3852286.1"/>
    <property type="molecule type" value="Genomic_DNA"/>
</dbReference>
<evidence type="ECO:0000256" key="2">
    <source>
        <dbReference type="SAM" id="MobiDB-lite"/>
    </source>
</evidence>
<feature type="region of interest" description="Disordered" evidence="2">
    <location>
        <begin position="55"/>
        <end position="89"/>
    </location>
</feature>
<dbReference type="InterPro" id="IPR041588">
    <property type="entry name" value="Integrase_H2C2"/>
</dbReference>
<keyword evidence="5" id="KW-1185">Reference proteome</keyword>
<proteinExistence type="predicted"/>
<evidence type="ECO:0000313" key="5">
    <source>
        <dbReference type="Proteomes" id="UP000518266"/>
    </source>
</evidence>
<dbReference type="Gene3D" id="1.10.340.70">
    <property type="match status" value="1"/>
</dbReference>
<reference evidence="4 5" key="1">
    <citation type="submission" date="2020-03" db="EMBL/GenBank/DDBJ databases">
        <title>Dissostichus mawsoni Genome sequencing and assembly.</title>
        <authorList>
            <person name="Park H."/>
        </authorList>
    </citation>
    <scope>NUCLEOTIDE SEQUENCE [LARGE SCALE GENOMIC DNA]</scope>
    <source>
        <strain evidence="4">DM0001</strain>
        <tissue evidence="4">Muscle</tissue>
    </source>
</reference>
<gene>
    <name evidence="4" type="ORF">F7725_005641</name>
</gene>
<sequence>MFLSTPTCPGQPGIMGLLRAELQQDLKDQMLTLGKSLMEEMRGQIANLSLGPVDSTVQRQNPQAGPAFQPRQPPPGTARTQFQWDPQGGPHPPVLFQTTLWTFEFLVSSVAAGQAECALLWMNVIGDCWQTIFQDGHQGEVAFRSTLPPTVSSLGKGFCCLSTSGPVGSPTELHGVAKLPRQSAVLVPLETEMIIWTQVPQAVGTPDCCVMVENLQNDDQEWRVARTLSWVRSGRVPIRVCNPHPFSIEIPQRRALAAVSQVDPQAVKTEEELVLTHTGPSAVEVEVRSISSTPVQNATDCDPGSWLERQQGDPELDMVRQLINQGLNVSQVRRSECPQTWGRLELRDGILGRCIQEPDTGQQAFQLIVPTQHARELWEDYHKAAGHANSEKVLSILQRRFYWLGMAKDINRVRAHTKQRQNWDQARYDKKAHAIPLLPGGRVLVRNFRRRARGKLEPHWVPSPYVRPGHPVYSIRPEGKEGPIRTMHRNNLRPCPAGLWTESQVCPQEIDSQPKQPYSSRWNSRPTPVIPGLVPEPEQLGELEQVPAQLDPEPQLEGGFVPGEGQSPVRRSQRRHFGVPPQRYQV</sequence>
<dbReference type="Pfam" id="PF17921">
    <property type="entry name" value="Integrase_H2C2"/>
    <property type="match status" value="1"/>
</dbReference>
<dbReference type="AlphaFoldDB" id="A0A7J5YS13"/>
<accession>A0A7J5YS13</accession>
<name>A0A7J5YS13_DISMA</name>
<evidence type="ECO:0000259" key="3">
    <source>
        <dbReference type="Pfam" id="PF17921"/>
    </source>
</evidence>